<proteinExistence type="predicted"/>
<dbReference type="PROSITE" id="PS51471">
    <property type="entry name" value="FE2OG_OXY"/>
    <property type="match status" value="1"/>
</dbReference>
<evidence type="ECO:0000313" key="7">
    <source>
        <dbReference type="EMBL" id="WGH15445.1"/>
    </source>
</evidence>
<accession>A0AAF0GKC2</accession>
<reference evidence="7" key="1">
    <citation type="submission" date="2023-03" db="EMBL/GenBank/DDBJ databases">
        <authorList>
            <person name="Cao G."/>
            <person name="Liao Y."/>
        </authorList>
    </citation>
    <scope>NUCLEOTIDE SEQUENCE</scope>
    <source>
        <strain evidence="7">PSA6</strain>
    </source>
</reference>
<dbReference type="GO" id="GO:0016705">
    <property type="term" value="F:oxidoreductase activity, acting on paired donors, with incorporation or reduction of molecular oxygen"/>
    <property type="evidence" value="ECO:0007669"/>
    <property type="project" value="InterPro"/>
</dbReference>
<keyword evidence="2" id="KW-0479">Metal-binding</keyword>
<keyword evidence="8" id="KW-1185">Reference proteome</keyword>
<keyword evidence="4" id="KW-0560">Oxidoreductase</keyword>
<keyword evidence="5" id="KW-0408">Iron</keyword>
<dbReference type="GO" id="GO:0051213">
    <property type="term" value="F:dioxygenase activity"/>
    <property type="evidence" value="ECO:0007669"/>
    <property type="project" value="UniProtKB-KW"/>
</dbReference>
<dbReference type="InterPro" id="IPR006620">
    <property type="entry name" value="Pro_4_hyd_alph"/>
</dbReference>
<dbReference type="Gene3D" id="2.60.120.620">
    <property type="entry name" value="q2cbj1_9rhob like domain"/>
    <property type="match status" value="1"/>
</dbReference>
<feature type="domain" description="Fe2OG dioxygenase" evidence="6">
    <location>
        <begin position="145"/>
        <end position="237"/>
    </location>
</feature>
<name>A0AAF0GKC2_9CAUD</name>
<dbReference type="EMBL" id="OQ716796">
    <property type="protein sequence ID" value="WGH15445.1"/>
    <property type="molecule type" value="Genomic_DNA"/>
</dbReference>
<evidence type="ECO:0000259" key="6">
    <source>
        <dbReference type="PROSITE" id="PS51471"/>
    </source>
</evidence>
<sequence>MKDRERITSVNVLHRCTADHLAPGLWAGIPLLSEMLEWMDKTGRPIDRGVLTTRPEWSHFLRENVRQVGHGVYAVRYLSEDYCAALLRHLRLFTYEVNHLEPEDAQIPEVTLSDNDEAAYEALRGLWEGYMHLLVGVLFHVESGECQSIQAAKYTPVNTPHGCWHLDDDSEITLVVALSNDHKGGGTEVYNGPFSFTTTVPQLPVGWGMLFNGRSRLHMGLPVTEGTRNLLVHWYSQSKDEQE</sequence>
<evidence type="ECO:0000256" key="5">
    <source>
        <dbReference type="ARBA" id="ARBA00023004"/>
    </source>
</evidence>
<dbReference type="GO" id="GO:0005506">
    <property type="term" value="F:iron ion binding"/>
    <property type="evidence" value="ECO:0007669"/>
    <property type="project" value="InterPro"/>
</dbReference>
<evidence type="ECO:0000256" key="4">
    <source>
        <dbReference type="ARBA" id="ARBA00023002"/>
    </source>
</evidence>
<evidence type="ECO:0000256" key="1">
    <source>
        <dbReference type="ARBA" id="ARBA00001961"/>
    </source>
</evidence>
<dbReference type="Proteomes" id="UP001224657">
    <property type="component" value="Segment"/>
</dbReference>
<protein>
    <recommendedName>
        <fullName evidence="6">Fe2OG dioxygenase domain-containing protein</fullName>
    </recommendedName>
</protein>
<dbReference type="SMART" id="SM00702">
    <property type="entry name" value="P4Hc"/>
    <property type="match status" value="1"/>
</dbReference>
<comment type="cofactor">
    <cofactor evidence="1">
        <name>L-ascorbate</name>
        <dbReference type="ChEBI" id="CHEBI:38290"/>
    </cofactor>
</comment>
<evidence type="ECO:0000256" key="2">
    <source>
        <dbReference type="ARBA" id="ARBA00022723"/>
    </source>
</evidence>
<keyword evidence="3" id="KW-0223">Dioxygenase</keyword>
<dbReference type="GO" id="GO:0031418">
    <property type="term" value="F:L-ascorbic acid binding"/>
    <property type="evidence" value="ECO:0007669"/>
    <property type="project" value="InterPro"/>
</dbReference>
<evidence type="ECO:0000313" key="8">
    <source>
        <dbReference type="Proteomes" id="UP001224657"/>
    </source>
</evidence>
<organism evidence="7 8">
    <name type="scientific">Pseudomonas phage PSA6</name>
    <dbReference type="NCBI Taxonomy" id="3038281"/>
    <lineage>
        <taxon>Viruses</taxon>
        <taxon>Duplodnaviria</taxon>
        <taxon>Heunggongvirae</taxon>
        <taxon>Uroviricota</taxon>
        <taxon>Caudoviricetes</taxon>
        <taxon>Autographivirales</taxon>
        <taxon>Autotranscriptaviridae</taxon>
        <taxon>Studiervirinae</taxon>
        <taxon>Phutvirus</taxon>
        <taxon>Phutvirus PSA6</taxon>
    </lineage>
</organism>
<evidence type="ECO:0000256" key="3">
    <source>
        <dbReference type="ARBA" id="ARBA00022964"/>
    </source>
</evidence>
<dbReference type="InterPro" id="IPR005123">
    <property type="entry name" value="Oxoglu/Fe-dep_dioxygenase_dom"/>
</dbReference>